<comment type="cofactor">
    <cofactor evidence="1">
        <name>Mg(2+)</name>
        <dbReference type="ChEBI" id="CHEBI:18420"/>
    </cofactor>
</comment>
<dbReference type="CDD" id="cd00685">
    <property type="entry name" value="Trans_IPPS_HT"/>
    <property type="match status" value="1"/>
</dbReference>
<sequence>MKKIIQHYQDIFTDRFNEINFVKFPYELYEPIDYALKAGGKRLRPVLTLMVCDFYGNNFEDAINPAIAIETFHNFTLVHDDIMDNAPIRRGRPTVFSKYGTNIGILSGDTMFTKAYEFVTYTREDKLPAVLKVFTKTAMEVCEGQQLDMNFETMPEVSMEEYMQMILLKTAVLMGACLKIGAILGGATTEQREAIYKFGEHTGMVFQLQDDLLDTFGNEKTFGKRIGGDIIDCKKTYLYVNAARKLQGAEHDDFKKLYADRHLNEHEKIDRVKEFFIRAGVIEDCKSVMVHHHEQALLELDKTGLKDEHKAVLKEFAESMLVRDF</sequence>
<accession>A0A645AQH9</accession>
<keyword evidence="3" id="KW-0808">Transferase</keyword>
<evidence type="ECO:0000256" key="5">
    <source>
        <dbReference type="ARBA" id="ARBA00022842"/>
    </source>
</evidence>
<evidence type="ECO:0000256" key="1">
    <source>
        <dbReference type="ARBA" id="ARBA00001946"/>
    </source>
</evidence>
<protein>
    <recommendedName>
        <fullName evidence="7">(2E,6E)-farnesyl diphosphate synthase</fullName>
    </recommendedName>
</protein>
<organism evidence="6">
    <name type="scientific">bioreactor metagenome</name>
    <dbReference type="NCBI Taxonomy" id="1076179"/>
    <lineage>
        <taxon>unclassified sequences</taxon>
        <taxon>metagenomes</taxon>
        <taxon>ecological metagenomes</taxon>
    </lineage>
</organism>
<gene>
    <name evidence="6" type="ORF">SDC9_98605</name>
</gene>
<dbReference type="SUPFAM" id="SSF48576">
    <property type="entry name" value="Terpenoid synthases"/>
    <property type="match status" value="1"/>
</dbReference>
<dbReference type="InterPro" id="IPR033749">
    <property type="entry name" value="Polyprenyl_synt_CS"/>
</dbReference>
<dbReference type="PROSITE" id="PS00723">
    <property type="entry name" value="POLYPRENYL_SYNTHASE_1"/>
    <property type="match status" value="1"/>
</dbReference>
<dbReference type="Pfam" id="PF00348">
    <property type="entry name" value="polyprenyl_synt"/>
    <property type="match status" value="1"/>
</dbReference>
<dbReference type="InterPro" id="IPR008949">
    <property type="entry name" value="Isoprenoid_synthase_dom_sf"/>
</dbReference>
<keyword evidence="4" id="KW-0479">Metal-binding</keyword>
<evidence type="ECO:0000256" key="2">
    <source>
        <dbReference type="ARBA" id="ARBA00006706"/>
    </source>
</evidence>
<evidence type="ECO:0008006" key="7">
    <source>
        <dbReference type="Google" id="ProtNLM"/>
    </source>
</evidence>
<reference evidence="6" key="1">
    <citation type="submission" date="2019-08" db="EMBL/GenBank/DDBJ databases">
        <authorList>
            <person name="Kucharzyk K."/>
            <person name="Murdoch R.W."/>
            <person name="Higgins S."/>
            <person name="Loffler F."/>
        </authorList>
    </citation>
    <scope>NUCLEOTIDE SEQUENCE</scope>
</reference>
<dbReference type="Gene3D" id="1.10.600.10">
    <property type="entry name" value="Farnesyl Diphosphate Synthase"/>
    <property type="match status" value="1"/>
</dbReference>
<evidence type="ECO:0000313" key="6">
    <source>
        <dbReference type="EMBL" id="MPM51854.1"/>
    </source>
</evidence>
<evidence type="ECO:0000256" key="3">
    <source>
        <dbReference type="ARBA" id="ARBA00022679"/>
    </source>
</evidence>
<comment type="similarity">
    <text evidence="2">Belongs to the FPP/GGPP synthase family.</text>
</comment>
<dbReference type="GO" id="GO:0004659">
    <property type="term" value="F:prenyltransferase activity"/>
    <property type="evidence" value="ECO:0007669"/>
    <property type="project" value="InterPro"/>
</dbReference>
<dbReference type="SFLD" id="SFLDS00005">
    <property type="entry name" value="Isoprenoid_Synthase_Type_I"/>
    <property type="match status" value="1"/>
</dbReference>
<dbReference type="AlphaFoldDB" id="A0A645AQH9"/>
<dbReference type="EMBL" id="VSSQ01013599">
    <property type="protein sequence ID" value="MPM51854.1"/>
    <property type="molecule type" value="Genomic_DNA"/>
</dbReference>
<keyword evidence="5" id="KW-0460">Magnesium</keyword>
<evidence type="ECO:0000256" key="4">
    <source>
        <dbReference type="ARBA" id="ARBA00022723"/>
    </source>
</evidence>
<comment type="caution">
    <text evidence="6">The sequence shown here is derived from an EMBL/GenBank/DDBJ whole genome shotgun (WGS) entry which is preliminary data.</text>
</comment>
<dbReference type="GO" id="GO:0046872">
    <property type="term" value="F:metal ion binding"/>
    <property type="evidence" value="ECO:0007669"/>
    <property type="project" value="UniProtKB-KW"/>
</dbReference>
<dbReference type="PANTHER" id="PTHR12001:SF85">
    <property type="entry name" value="SHORT CHAIN ISOPRENYL DIPHOSPHATE SYNTHASE"/>
    <property type="match status" value="1"/>
</dbReference>
<dbReference type="SFLD" id="SFLDG01017">
    <property type="entry name" value="Polyprenyl_Transferase_Like"/>
    <property type="match status" value="1"/>
</dbReference>
<proteinExistence type="inferred from homology"/>
<dbReference type="InterPro" id="IPR000092">
    <property type="entry name" value="Polyprenyl_synt"/>
</dbReference>
<dbReference type="PANTHER" id="PTHR12001">
    <property type="entry name" value="GERANYLGERANYL PYROPHOSPHATE SYNTHASE"/>
    <property type="match status" value="1"/>
</dbReference>
<name>A0A645AQH9_9ZZZZ</name>
<dbReference type="GO" id="GO:0008299">
    <property type="term" value="P:isoprenoid biosynthetic process"/>
    <property type="evidence" value="ECO:0007669"/>
    <property type="project" value="InterPro"/>
</dbReference>